<organism evidence="1 2">
    <name type="scientific">Blautia obeum ATCC 29174</name>
    <dbReference type="NCBI Taxonomy" id="411459"/>
    <lineage>
        <taxon>Bacteria</taxon>
        <taxon>Bacillati</taxon>
        <taxon>Bacillota</taxon>
        <taxon>Clostridia</taxon>
        <taxon>Lachnospirales</taxon>
        <taxon>Lachnospiraceae</taxon>
        <taxon>Blautia</taxon>
    </lineage>
</organism>
<accession>A5ZSJ2</accession>
<dbReference type="HOGENOM" id="CLU_2803885_0_0_9"/>
<comment type="caution">
    <text evidence="1">The sequence shown here is derived from an EMBL/GenBank/DDBJ whole genome shotgun (WGS) entry which is preliminary data.</text>
</comment>
<protein>
    <submittedName>
        <fullName evidence="1">Uncharacterized protein</fullName>
    </submittedName>
</protein>
<name>A5ZSJ2_9FIRM</name>
<evidence type="ECO:0000313" key="2">
    <source>
        <dbReference type="Proteomes" id="UP000006002"/>
    </source>
</evidence>
<sequence length="67" mass="7438">MNQCISAIILETECSVFLISYIRIITGVRSFFENLGRRQIGCAAASAEIRRDSICTIVKNQSSGILR</sequence>
<proteinExistence type="predicted"/>
<reference evidence="1 2" key="1">
    <citation type="submission" date="2007-03" db="EMBL/GenBank/DDBJ databases">
        <authorList>
            <person name="Fulton L."/>
            <person name="Clifton S."/>
            <person name="Fulton B."/>
            <person name="Xu J."/>
            <person name="Minx P."/>
            <person name="Pepin K.H."/>
            <person name="Johnson M."/>
            <person name="Thiruvilangam P."/>
            <person name="Bhonagiri V."/>
            <person name="Nash W.E."/>
            <person name="Mardis E.R."/>
            <person name="Wilson R.K."/>
        </authorList>
    </citation>
    <scope>NUCLEOTIDE SEQUENCE [LARGE SCALE GENOMIC DNA]</scope>
    <source>
        <strain evidence="1 2">ATCC 29174</strain>
    </source>
</reference>
<dbReference type="AlphaFoldDB" id="A5ZSJ2"/>
<dbReference type="EMBL" id="AAVO02000007">
    <property type="protein sequence ID" value="EDM87404.1"/>
    <property type="molecule type" value="Genomic_DNA"/>
</dbReference>
<gene>
    <name evidence="1" type="ORF">RUMOBE_01970</name>
</gene>
<evidence type="ECO:0000313" key="1">
    <source>
        <dbReference type="EMBL" id="EDM87404.1"/>
    </source>
</evidence>
<dbReference type="Proteomes" id="UP000006002">
    <property type="component" value="Unassembled WGS sequence"/>
</dbReference>
<reference evidence="1 2" key="2">
    <citation type="submission" date="2007-04" db="EMBL/GenBank/DDBJ databases">
        <title>Draft genome sequence of Ruminococcus obeum (ATCC 29174).</title>
        <authorList>
            <person name="Sudarsanam P."/>
            <person name="Ley R."/>
            <person name="Guruge J."/>
            <person name="Turnbaugh P.J."/>
            <person name="Mahowald M."/>
            <person name="Liep D."/>
            <person name="Gordon J."/>
        </authorList>
    </citation>
    <scope>NUCLEOTIDE SEQUENCE [LARGE SCALE GENOMIC DNA]</scope>
    <source>
        <strain evidence="1 2">ATCC 29174</strain>
    </source>
</reference>